<dbReference type="AlphaFoldDB" id="A0AAV2QM64"/>
<dbReference type="InterPro" id="IPR039872">
    <property type="entry name" value="KIAA0513"/>
</dbReference>
<dbReference type="PANTHER" id="PTHR13663">
    <property type="entry name" value="SIMILAR TO RIKEN CDNA 6430548M08"/>
    <property type="match status" value="1"/>
</dbReference>
<dbReference type="InterPro" id="IPR022096">
    <property type="entry name" value="SBF1/SBF2"/>
</dbReference>
<evidence type="ECO:0000259" key="2">
    <source>
        <dbReference type="Pfam" id="PF12335"/>
    </source>
</evidence>
<feature type="non-terminal residue" evidence="3">
    <location>
        <position position="282"/>
    </location>
</feature>
<dbReference type="PANTHER" id="PTHR13663:SF2">
    <property type="entry name" value="SIMILAR TO RIKEN CDNA 6430548M08"/>
    <property type="match status" value="1"/>
</dbReference>
<accession>A0AAV2QM64</accession>
<name>A0AAV2QM64_MEGNR</name>
<proteinExistence type="predicted"/>
<feature type="region of interest" description="Disordered" evidence="1">
    <location>
        <begin position="1"/>
        <end position="22"/>
    </location>
</feature>
<sequence>MDPCVEYGNTIHGNPEPTSEGDNMGGRLPSHLIHKDYIKCLWVGSRVKMASANHGTSLEHDLIRIGVNSARAFLRHITHNPISLTNKDRKCQCGERATQILGSLWLTKPKDPAKDCKQKTTARFLIYSVVSRMDEFGHAQQFLRVNFVLARASQTPGGQNRRKEFLYTYLRQHVIWKSTRFWNAAFFDALQCERSMRPLVKRQDLENGQREETVRDEVHYQENITFGQLGTFTCNMHAFGLSKEMVVDFLRKQVTIASLRPDQVKLLKDNVERMYSIVKEWL</sequence>
<evidence type="ECO:0000313" key="4">
    <source>
        <dbReference type="Proteomes" id="UP001497623"/>
    </source>
</evidence>
<protein>
    <recommendedName>
        <fullName evidence="2">SBF1/SBF2 domain-containing protein</fullName>
    </recommendedName>
</protein>
<reference evidence="3 4" key="1">
    <citation type="submission" date="2024-05" db="EMBL/GenBank/DDBJ databases">
        <authorList>
            <person name="Wallberg A."/>
        </authorList>
    </citation>
    <scope>NUCLEOTIDE SEQUENCE [LARGE SCALE GENOMIC DNA]</scope>
</reference>
<gene>
    <name evidence="3" type="ORF">MNOR_LOCUS13135</name>
</gene>
<feature type="domain" description="SBF1/SBF2" evidence="2">
    <location>
        <begin position="131"/>
        <end position="215"/>
    </location>
</feature>
<comment type="caution">
    <text evidence="3">The sequence shown here is derived from an EMBL/GenBank/DDBJ whole genome shotgun (WGS) entry which is preliminary data.</text>
</comment>
<evidence type="ECO:0000313" key="3">
    <source>
        <dbReference type="EMBL" id="CAL4087023.1"/>
    </source>
</evidence>
<dbReference type="Pfam" id="PF12335">
    <property type="entry name" value="SBF2"/>
    <property type="match status" value="1"/>
</dbReference>
<organism evidence="3 4">
    <name type="scientific">Meganyctiphanes norvegica</name>
    <name type="common">Northern krill</name>
    <name type="synonym">Thysanopoda norvegica</name>
    <dbReference type="NCBI Taxonomy" id="48144"/>
    <lineage>
        <taxon>Eukaryota</taxon>
        <taxon>Metazoa</taxon>
        <taxon>Ecdysozoa</taxon>
        <taxon>Arthropoda</taxon>
        <taxon>Crustacea</taxon>
        <taxon>Multicrustacea</taxon>
        <taxon>Malacostraca</taxon>
        <taxon>Eumalacostraca</taxon>
        <taxon>Eucarida</taxon>
        <taxon>Euphausiacea</taxon>
        <taxon>Euphausiidae</taxon>
        <taxon>Meganyctiphanes</taxon>
    </lineage>
</organism>
<dbReference type="EMBL" id="CAXKWB010007413">
    <property type="protein sequence ID" value="CAL4087023.1"/>
    <property type="molecule type" value="Genomic_DNA"/>
</dbReference>
<dbReference type="Proteomes" id="UP001497623">
    <property type="component" value="Unassembled WGS sequence"/>
</dbReference>
<keyword evidence="4" id="KW-1185">Reference proteome</keyword>
<evidence type="ECO:0000256" key="1">
    <source>
        <dbReference type="SAM" id="MobiDB-lite"/>
    </source>
</evidence>